<reference evidence="1 2" key="1">
    <citation type="submission" date="2016-10" db="EMBL/GenBank/DDBJ databases">
        <authorList>
            <person name="de Groot N.N."/>
        </authorList>
    </citation>
    <scope>NUCLEOTIDE SEQUENCE [LARGE SCALE GENOMIC DNA]</scope>
    <source>
        <strain evidence="1 2">CGMCC 1.12333</strain>
    </source>
</reference>
<dbReference type="Proteomes" id="UP000199138">
    <property type="component" value="Unassembled WGS sequence"/>
</dbReference>
<proteinExistence type="predicted"/>
<dbReference type="STRING" id="1224947.SAMN05216480_10451"/>
<dbReference type="CDD" id="cd00565">
    <property type="entry name" value="Ubl_ThiS"/>
    <property type="match status" value="1"/>
</dbReference>
<evidence type="ECO:0000313" key="2">
    <source>
        <dbReference type="Proteomes" id="UP000199138"/>
    </source>
</evidence>
<sequence>MITVNVNNHAHQIAASTTLSALLQQLNISTSGIAVAINQRVVPKQQWATQSLQDQQNILIIKATQGG</sequence>
<dbReference type="RefSeq" id="WP_093024522.1">
    <property type="nucleotide sequence ID" value="NZ_FPBK01000004.1"/>
</dbReference>
<accession>A0A1I7GB03</accession>
<name>A0A1I7GB03_9FLAO</name>
<evidence type="ECO:0000313" key="1">
    <source>
        <dbReference type="EMBL" id="SFU45632.1"/>
    </source>
</evidence>
<dbReference type="Pfam" id="PF02597">
    <property type="entry name" value="ThiS"/>
    <property type="match status" value="1"/>
</dbReference>
<dbReference type="OrthoDB" id="1525151at2"/>
<dbReference type="PANTHER" id="PTHR34472:SF1">
    <property type="entry name" value="SULFUR CARRIER PROTEIN THIS"/>
    <property type="match status" value="1"/>
</dbReference>
<dbReference type="Gene3D" id="3.10.20.30">
    <property type="match status" value="1"/>
</dbReference>
<dbReference type="PANTHER" id="PTHR34472">
    <property type="entry name" value="SULFUR CARRIER PROTEIN THIS"/>
    <property type="match status" value="1"/>
</dbReference>
<gene>
    <name evidence="1" type="ORF">SAMN05216480_10451</name>
</gene>
<dbReference type="SUPFAM" id="SSF54285">
    <property type="entry name" value="MoaD/ThiS"/>
    <property type="match status" value="1"/>
</dbReference>
<protein>
    <submittedName>
        <fullName evidence="1">Sulfur carrier protein</fullName>
    </submittedName>
</protein>
<organism evidence="1 2">
    <name type="scientific">Pustulibacterium marinum</name>
    <dbReference type="NCBI Taxonomy" id="1224947"/>
    <lineage>
        <taxon>Bacteria</taxon>
        <taxon>Pseudomonadati</taxon>
        <taxon>Bacteroidota</taxon>
        <taxon>Flavobacteriia</taxon>
        <taxon>Flavobacteriales</taxon>
        <taxon>Flavobacteriaceae</taxon>
        <taxon>Pustulibacterium</taxon>
    </lineage>
</organism>
<dbReference type="InterPro" id="IPR016155">
    <property type="entry name" value="Mopterin_synth/thiamin_S_b"/>
</dbReference>
<dbReference type="EMBL" id="FPBK01000004">
    <property type="protein sequence ID" value="SFU45632.1"/>
    <property type="molecule type" value="Genomic_DNA"/>
</dbReference>
<dbReference type="InterPro" id="IPR003749">
    <property type="entry name" value="ThiS/MoaD-like"/>
</dbReference>
<keyword evidence="2" id="KW-1185">Reference proteome</keyword>
<dbReference type="NCBIfam" id="TIGR01683">
    <property type="entry name" value="thiS"/>
    <property type="match status" value="1"/>
</dbReference>
<dbReference type="InterPro" id="IPR010035">
    <property type="entry name" value="Thi_S"/>
</dbReference>
<dbReference type="InterPro" id="IPR012675">
    <property type="entry name" value="Beta-grasp_dom_sf"/>
</dbReference>
<dbReference type="AlphaFoldDB" id="A0A1I7GB03"/>